<protein>
    <submittedName>
        <fullName evidence="1">Uncharacterized protein</fullName>
    </submittedName>
</protein>
<gene>
    <name evidence="1" type="ORF">B296_00058280</name>
</gene>
<reference evidence="1 2" key="1">
    <citation type="journal article" date="2014" name="Agronomy (Basel)">
        <title>A Draft Genome Sequence for Ensete ventricosum, the Drought-Tolerant Tree Against Hunger.</title>
        <authorList>
            <person name="Harrison J."/>
            <person name="Moore K.A."/>
            <person name="Paszkiewicz K."/>
            <person name="Jones T."/>
            <person name="Grant M."/>
            <person name="Ambacheew D."/>
            <person name="Muzemil S."/>
            <person name="Studholme D.J."/>
        </authorList>
    </citation>
    <scope>NUCLEOTIDE SEQUENCE [LARGE SCALE GENOMIC DNA]</scope>
</reference>
<dbReference type="EMBL" id="AMZH03042811">
    <property type="protein sequence ID" value="RRT31242.1"/>
    <property type="molecule type" value="Genomic_DNA"/>
</dbReference>
<evidence type="ECO:0000313" key="1">
    <source>
        <dbReference type="EMBL" id="RRT31242.1"/>
    </source>
</evidence>
<dbReference type="Proteomes" id="UP000287651">
    <property type="component" value="Unassembled WGS sequence"/>
</dbReference>
<evidence type="ECO:0000313" key="2">
    <source>
        <dbReference type="Proteomes" id="UP000287651"/>
    </source>
</evidence>
<organism evidence="1 2">
    <name type="scientific">Ensete ventricosum</name>
    <name type="common">Abyssinian banana</name>
    <name type="synonym">Musa ensete</name>
    <dbReference type="NCBI Taxonomy" id="4639"/>
    <lineage>
        <taxon>Eukaryota</taxon>
        <taxon>Viridiplantae</taxon>
        <taxon>Streptophyta</taxon>
        <taxon>Embryophyta</taxon>
        <taxon>Tracheophyta</taxon>
        <taxon>Spermatophyta</taxon>
        <taxon>Magnoliopsida</taxon>
        <taxon>Liliopsida</taxon>
        <taxon>Zingiberales</taxon>
        <taxon>Musaceae</taxon>
        <taxon>Ensete</taxon>
    </lineage>
</organism>
<sequence length="71" mass="8208">MGSHTNMVSRKNAMVMNFREVASRVKFRSYVISSGTNINMWYDTWVNGKSIFQIFGDRVRQDLGAPKLESF</sequence>
<proteinExistence type="predicted"/>
<comment type="caution">
    <text evidence="1">The sequence shown here is derived from an EMBL/GenBank/DDBJ whole genome shotgun (WGS) entry which is preliminary data.</text>
</comment>
<name>A0A426WX05_ENSVE</name>
<accession>A0A426WX05</accession>
<dbReference type="AlphaFoldDB" id="A0A426WX05"/>